<proteinExistence type="predicted"/>
<dbReference type="EMBL" id="CAXHTB010000008">
    <property type="protein sequence ID" value="CAL0310848.1"/>
    <property type="molecule type" value="Genomic_DNA"/>
</dbReference>
<organism evidence="1 2">
    <name type="scientific">Lupinus luteus</name>
    <name type="common">European yellow lupine</name>
    <dbReference type="NCBI Taxonomy" id="3873"/>
    <lineage>
        <taxon>Eukaryota</taxon>
        <taxon>Viridiplantae</taxon>
        <taxon>Streptophyta</taxon>
        <taxon>Embryophyta</taxon>
        <taxon>Tracheophyta</taxon>
        <taxon>Spermatophyta</taxon>
        <taxon>Magnoliopsida</taxon>
        <taxon>eudicotyledons</taxon>
        <taxon>Gunneridae</taxon>
        <taxon>Pentapetalae</taxon>
        <taxon>rosids</taxon>
        <taxon>fabids</taxon>
        <taxon>Fabales</taxon>
        <taxon>Fabaceae</taxon>
        <taxon>Papilionoideae</taxon>
        <taxon>50 kb inversion clade</taxon>
        <taxon>genistoids sensu lato</taxon>
        <taxon>core genistoids</taxon>
        <taxon>Genisteae</taxon>
        <taxon>Lupinus</taxon>
    </lineage>
</organism>
<reference evidence="1 2" key="1">
    <citation type="submission" date="2024-03" db="EMBL/GenBank/DDBJ databases">
        <authorList>
            <person name="Martinez-Hernandez J."/>
        </authorList>
    </citation>
    <scope>NUCLEOTIDE SEQUENCE [LARGE SCALE GENOMIC DNA]</scope>
</reference>
<dbReference type="Proteomes" id="UP001497480">
    <property type="component" value="Unassembled WGS sequence"/>
</dbReference>
<evidence type="ECO:0000313" key="2">
    <source>
        <dbReference type="Proteomes" id="UP001497480"/>
    </source>
</evidence>
<dbReference type="AlphaFoldDB" id="A0AAV1WNK1"/>
<gene>
    <name evidence="1" type="ORF">LLUT_LOCUS11908</name>
</gene>
<keyword evidence="2" id="KW-1185">Reference proteome</keyword>
<accession>A0AAV1WNK1</accession>
<name>A0AAV1WNK1_LUPLU</name>
<comment type="caution">
    <text evidence="1">The sequence shown here is derived from an EMBL/GenBank/DDBJ whole genome shotgun (WGS) entry which is preliminary data.</text>
</comment>
<evidence type="ECO:0000313" key="1">
    <source>
        <dbReference type="EMBL" id="CAL0310848.1"/>
    </source>
</evidence>
<sequence>MAMNIDNSFGRVSKVFIPWKRNKAGRSFDRVRVANFGGSGSNPRNRVSGQNYLVKVWDDRSYVDIIKKRDKEEGELVDAEDVDFFHHKVFSEGFCSIKVTKMGECKVMLSTDEEGEVHEWEVDRLDALKRGDDDFSYHFQADEGSSVALVSKDFSKEGSDSQSDMEGNEDEYDLVSPNEIFNVELLEEDVLLEVCVNSLKDKERDSFEEHISGRLEVSKGIIINGVLEDAVINEIDSLFEDILGSTLVGNLVSVESVPPSQLNLGATSFVPDYLMGMVCSVQPNGDCKEVIVEAQPDRNWVRIGSGLISPRVRVGVGFKN</sequence>
<protein>
    <submittedName>
        <fullName evidence="1">Uncharacterized protein</fullName>
    </submittedName>
</protein>